<dbReference type="InterPro" id="IPR011990">
    <property type="entry name" value="TPR-like_helical_dom_sf"/>
</dbReference>
<dbReference type="Gene3D" id="1.25.40.10">
    <property type="entry name" value="Tetratricopeptide repeat domain"/>
    <property type="match status" value="1"/>
</dbReference>
<gene>
    <name evidence="1" type="ORF">UFOPK1908_00970</name>
</gene>
<reference evidence="1" key="1">
    <citation type="submission" date="2020-05" db="EMBL/GenBank/DDBJ databases">
        <authorList>
            <person name="Chiriac C."/>
            <person name="Salcher M."/>
            <person name="Ghai R."/>
            <person name="Kavagutti S V."/>
        </authorList>
    </citation>
    <scope>NUCLEOTIDE SEQUENCE</scope>
</reference>
<protein>
    <submittedName>
        <fullName evidence="1">Unannotated protein</fullName>
    </submittedName>
</protein>
<dbReference type="EMBL" id="CAEZVB010000044">
    <property type="protein sequence ID" value="CAB4623106.1"/>
    <property type="molecule type" value="Genomic_DNA"/>
</dbReference>
<name>A0A6J6IBW3_9ZZZZ</name>
<dbReference type="AlphaFoldDB" id="A0A6J6IBW3"/>
<dbReference type="SUPFAM" id="SSF48452">
    <property type="entry name" value="TPR-like"/>
    <property type="match status" value="1"/>
</dbReference>
<evidence type="ECO:0000313" key="1">
    <source>
        <dbReference type="EMBL" id="CAB4623106.1"/>
    </source>
</evidence>
<sequence>MLLELRSLPEGLQILVARHLVAAERAIADDDLALATEHVKAARRRASRIAMVREACGIVAYQAGRFGEALTELRAVRRMNGGDQYIPMIADCERGLGKPQKALDYIRSIDTKKMEAETRAEMMIVAAGARADLGELDAAIVTLQIPELTRLKPGDTRARLQYAYAMLLKDAGRFNDAREWMERAAGSDIDGATDAEEQCNLMDGIEFSDED</sequence>
<proteinExistence type="predicted"/>
<organism evidence="1">
    <name type="scientific">freshwater metagenome</name>
    <dbReference type="NCBI Taxonomy" id="449393"/>
    <lineage>
        <taxon>unclassified sequences</taxon>
        <taxon>metagenomes</taxon>
        <taxon>ecological metagenomes</taxon>
    </lineage>
</organism>
<accession>A0A6J6IBW3</accession>